<dbReference type="SUPFAM" id="SSF53067">
    <property type="entry name" value="Actin-like ATPase domain"/>
    <property type="match status" value="1"/>
</dbReference>
<gene>
    <name evidence="13" type="ORF">ADK34_32080</name>
</gene>
<feature type="active site" evidence="9">
    <location>
        <position position="49"/>
    </location>
</feature>
<dbReference type="InterPro" id="IPR041440">
    <property type="entry name" value="HypF_C"/>
</dbReference>
<dbReference type="Pfam" id="PF07503">
    <property type="entry name" value="zf-HYPF"/>
    <property type="match status" value="2"/>
</dbReference>
<dbReference type="PROSITE" id="PS00150">
    <property type="entry name" value="ACYLPHOSPHATASE_1"/>
    <property type="match status" value="1"/>
</dbReference>
<comment type="catalytic activity">
    <reaction evidence="7">
        <text>C-terminal L-cysteinyl-[HypE protein] + carbamoyl phosphate + ATP + H2O = C-terminal S-carboxamide-L-cysteinyl-[HypE protein] + AMP + phosphate + diphosphate + H(+)</text>
        <dbReference type="Rhea" id="RHEA:55636"/>
        <dbReference type="Rhea" id="RHEA-COMP:14247"/>
        <dbReference type="Rhea" id="RHEA-COMP:14392"/>
        <dbReference type="ChEBI" id="CHEBI:15377"/>
        <dbReference type="ChEBI" id="CHEBI:15378"/>
        <dbReference type="ChEBI" id="CHEBI:30616"/>
        <dbReference type="ChEBI" id="CHEBI:33019"/>
        <dbReference type="ChEBI" id="CHEBI:43474"/>
        <dbReference type="ChEBI" id="CHEBI:58228"/>
        <dbReference type="ChEBI" id="CHEBI:76913"/>
        <dbReference type="ChEBI" id="CHEBI:139126"/>
        <dbReference type="ChEBI" id="CHEBI:456215"/>
    </reaction>
</comment>
<evidence type="ECO:0000256" key="6">
    <source>
        <dbReference type="ARBA" id="ARBA00022833"/>
    </source>
</evidence>
<feature type="active site" evidence="9">
    <location>
        <position position="31"/>
    </location>
</feature>
<dbReference type="GO" id="GO:0051604">
    <property type="term" value="P:protein maturation"/>
    <property type="evidence" value="ECO:0007669"/>
    <property type="project" value="TreeGrafter"/>
</dbReference>
<dbReference type="OrthoDB" id="9808093at2"/>
<dbReference type="PROSITE" id="PS51160">
    <property type="entry name" value="ACYLPHOSPHATASE_3"/>
    <property type="match status" value="1"/>
</dbReference>
<comment type="catalytic activity">
    <reaction evidence="9">
        <text>an acyl phosphate + H2O = a carboxylate + phosphate + H(+)</text>
        <dbReference type="Rhea" id="RHEA:14965"/>
        <dbReference type="ChEBI" id="CHEBI:15377"/>
        <dbReference type="ChEBI" id="CHEBI:15378"/>
        <dbReference type="ChEBI" id="CHEBI:29067"/>
        <dbReference type="ChEBI" id="CHEBI:43474"/>
        <dbReference type="ChEBI" id="CHEBI:59918"/>
        <dbReference type="EC" id="3.6.1.7"/>
    </reaction>
</comment>
<keyword evidence="5" id="KW-0863">Zinc-finger</keyword>
<dbReference type="InterPro" id="IPR001792">
    <property type="entry name" value="Acylphosphatase-like_dom"/>
</dbReference>
<evidence type="ECO:0000256" key="4">
    <source>
        <dbReference type="ARBA" id="ARBA00022723"/>
    </source>
</evidence>
<dbReference type="Gene3D" id="3.30.420.40">
    <property type="match status" value="1"/>
</dbReference>
<dbReference type="InterPro" id="IPR017968">
    <property type="entry name" value="Acylphosphatase_CS"/>
</dbReference>
<dbReference type="PATRIC" id="fig|1938.6.peg.6900"/>
<evidence type="ECO:0000256" key="7">
    <source>
        <dbReference type="ARBA" id="ARBA00048220"/>
    </source>
</evidence>
<dbReference type="GO" id="GO:0008270">
    <property type="term" value="F:zinc ion binding"/>
    <property type="evidence" value="ECO:0007669"/>
    <property type="project" value="UniProtKB-KW"/>
</dbReference>
<proteinExistence type="inferred from homology"/>
<dbReference type="Gene3D" id="3.30.420.360">
    <property type="match status" value="1"/>
</dbReference>
<dbReference type="InterPro" id="IPR017945">
    <property type="entry name" value="DHBP_synth_RibB-like_a/b_dom"/>
</dbReference>
<reference evidence="13 14" key="1">
    <citation type="submission" date="2015-06" db="EMBL/GenBank/DDBJ databases">
        <authorList>
            <person name="Hoefler B.C."/>
            <person name="Straight P.D."/>
        </authorList>
    </citation>
    <scope>NUCLEOTIDE SEQUENCE [LARGE SCALE GENOMIC DNA]</scope>
    <source>
        <strain evidence="13 14">NRRL 3427</strain>
    </source>
</reference>
<comment type="pathway">
    <text evidence="1">Protein modification; [NiFe] hydrogenase maturation.</text>
</comment>
<evidence type="ECO:0000256" key="9">
    <source>
        <dbReference type="PROSITE-ProRule" id="PRU00520"/>
    </source>
</evidence>
<dbReference type="PANTHER" id="PTHR42959">
    <property type="entry name" value="CARBAMOYLTRANSFERASE"/>
    <property type="match status" value="1"/>
</dbReference>
<evidence type="ECO:0000256" key="1">
    <source>
        <dbReference type="ARBA" id="ARBA00004711"/>
    </source>
</evidence>
<dbReference type="RefSeq" id="WP_033202485.1">
    <property type="nucleotide sequence ID" value="NZ_LGUP01000381.1"/>
</dbReference>
<evidence type="ECO:0000259" key="12">
    <source>
        <dbReference type="PROSITE" id="PS51163"/>
    </source>
</evidence>
<dbReference type="PIRSF" id="PIRSF006256">
    <property type="entry name" value="CMPcnvr_hdrg_mat"/>
    <property type="match status" value="1"/>
</dbReference>
<dbReference type="InterPro" id="IPR006070">
    <property type="entry name" value="Sua5-like_dom"/>
</dbReference>
<dbReference type="GO" id="GO:0016874">
    <property type="term" value="F:ligase activity"/>
    <property type="evidence" value="ECO:0007669"/>
    <property type="project" value="UniProtKB-UniRule"/>
</dbReference>
<dbReference type="PROSITE" id="PS51163">
    <property type="entry name" value="YRDC"/>
    <property type="match status" value="1"/>
</dbReference>
<dbReference type="InterPro" id="IPR055128">
    <property type="entry name" value="HypF_C_2"/>
</dbReference>
<dbReference type="UniPathway" id="UPA00335"/>
<evidence type="ECO:0000313" key="13">
    <source>
        <dbReference type="EMBL" id="KOG12477.1"/>
    </source>
</evidence>
<dbReference type="InterPro" id="IPR004421">
    <property type="entry name" value="Carbamoyltransferase_HypF"/>
</dbReference>
<name>A0A0L8JFL6_STRVR</name>
<dbReference type="NCBIfam" id="TIGR00143">
    <property type="entry name" value="hypF"/>
    <property type="match status" value="1"/>
</dbReference>
<evidence type="ECO:0000256" key="2">
    <source>
        <dbReference type="ARBA" id="ARBA00008097"/>
    </source>
</evidence>
<dbReference type="Pfam" id="PF00708">
    <property type="entry name" value="Acylphosphatase"/>
    <property type="match status" value="1"/>
</dbReference>
<dbReference type="Gene3D" id="3.90.870.50">
    <property type="match status" value="1"/>
</dbReference>
<dbReference type="Proteomes" id="UP000037023">
    <property type="component" value="Unassembled WGS sequence"/>
</dbReference>
<feature type="domain" description="Acylphosphatase-like" evidence="11">
    <location>
        <begin position="16"/>
        <end position="102"/>
    </location>
</feature>
<feature type="compositionally biased region" description="Basic and acidic residues" evidence="10">
    <location>
        <begin position="216"/>
        <end position="229"/>
    </location>
</feature>
<dbReference type="EMBL" id="LGUP01000381">
    <property type="protein sequence ID" value="KOG12477.1"/>
    <property type="molecule type" value="Genomic_DNA"/>
</dbReference>
<organism evidence="13 14">
    <name type="scientific">Streptomyces viridochromogenes</name>
    <dbReference type="NCBI Taxonomy" id="1938"/>
    <lineage>
        <taxon>Bacteria</taxon>
        <taxon>Bacillati</taxon>
        <taxon>Actinomycetota</taxon>
        <taxon>Actinomycetes</taxon>
        <taxon>Kitasatosporales</taxon>
        <taxon>Streptomycetaceae</taxon>
        <taxon>Streptomyces</taxon>
    </lineage>
</organism>
<keyword evidence="6" id="KW-0862">Zinc</keyword>
<dbReference type="Pfam" id="PF22521">
    <property type="entry name" value="HypF_C_2"/>
    <property type="match status" value="1"/>
</dbReference>
<dbReference type="Pfam" id="PF17788">
    <property type="entry name" value="HypF_C"/>
    <property type="match status" value="1"/>
</dbReference>
<comment type="caution">
    <text evidence="13">The sequence shown here is derived from an EMBL/GenBank/DDBJ whole genome shotgun (WGS) entry which is preliminary data.</text>
</comment>
<dbReference type="InterPro" id="IPR011125">
    <property type="entry name" value="Znf_HypF"/>
</dbReference>
<dbReference type="InterPro" id="IPR043129">
    <property type="entry name" value="ATPase_NBD"/>
</dbReference>
<keyword evidence="9" id="KW-0378">Hydrolase</keyword>
<evidence type="ECO:0000313" key="14">
    <source>
        <dbReference type="Proteomes" id="UP000037023"/>
    </source>
</evidence>
<evidence type="ECO:0000259" key="11">
    <source>
        <dbReference type="PROSITE" id="PS51160"/>
    </source>
</evidence>
<protein>
    <recommendedName>
        <fullName evidence="8">Carbamoyltransferase</fullName>
        <ecNumber evidence="8">6.2.-.-</ecNumber>
    </recommendedName>
</protein>
<dbReference type="SUPFAM" id="SSF55821">
    <property type="entry name" value="YrdC/RibB"/>
    <property type="match status" value="1"/>
</dbReference>
<dbReference type="EC" id="6.2.-.-" evidence="8"/>
<keyword evidence="3" id="KW-0436">Ligase</keyword>
<dbReference type="GO" id="GO:0003998">
    <property type="term" value="F:acylphosphatase activity"/>
    <property type="evidence" value="ECO:0007669"/>
    <property type="project" value="UniProtKB-EC"/>
</dbReference>
<accession>A0A0L8JFL6</accession>
<dbReference type="SUPFAM" id="SSF54975">
    <property type="entry name" value="Acylphosphatase/BLUF domain-like"/>
    <property type="match status" value="1"/>
</dbReference>
<keyword evidence="4" id="KW-0479">Metal-binding</keyword>
<sequence>MTTARPGPAPATAPRRSRVVVRGVVQGVGFRPFVYALATGLRLSGHVTNTADGVVAEVEGAPADVASFCARLAPDAPPLARVESVEAAEVAASGGSGFTIVPSRQGGAVRTLVPPDTATCDDCLAELADPADRRYLHPFITCTNCGPRFTIVTGLPYDRAHTTMAGFPMCPDCAREYADPADRRFHAQPVACPRCGPRLRLVTAPGGPASLGTDPAPEHDRGEPGHDPGADPVAAARRMLASGAILAVKGLGGYHMACDATNPDAVTELRRRKARGDKPFAMMAADLADIESLAHLGTLERELLTGGVRPVVLLCRRDDARPRHGAAPARAVAPGSPDLGFMLPYTPVHHLLLGLGSADREGPRLLVMTSGNLAGEPIVTDDAEALTRLAGLADAWLLHDRPIHVPCDDSVVRVCDGEQLTLRRSRGYAPLPVALPVEVAPALAVGGDLKNTFCLGEGRQAWLSAHIGDMDDLATQLALASAERQLESVTGVRPGLLAADRHPAYRSTRWAREHAAGRPVVPVQHHHAHVAAAMAENGLDGTDPVIGVAFDGTGYGLDGAVWGGEFLLADYAGFERFAHLAYVPLPGGDAAVRRPYRMALSHLRAAGLAADRALPCTRACEPGELSVLERQLARELNCVPTSSMGRLFDAVSSLAGIRHHAGYEAQAAIELEAAALRAPTEAEDGRYAFRLGSARAGAPLTADPAPLLTAVTADVLAGTPAAVVAARFHRAVARLVRTVCAAARGETGVETVALTGGVFANTVLSSACAEGLREDGFTVLRHRLIPPNDGGLALGQLVVAARSTDRAAPGTPRRERQ</sequence>
<dbReference type="Gene3D" id="3.30.110.120">
    <property type="match status" value="1"/>
</dbReference>
<dbReference type="InterPro" id="IPR051060">
    <property type="entry name" value="Carbamoyltrans_HypF-like"/>
</dbReference>
<dbReference type="PANTHER" id="PTHR42959:SF1">
    <property type="entry name" value="CARBAMOYLTRANSFERASE HYPF"/>
    <property type="match status" value="1"/>
</dbReference>
<evidence type="ECO:0000256" key="5">
    <source>
        <dbReference type="ARBA" id="ARBA00022771"/>
    </source>
</evidence>
<dbReference type="InterPro" id="IPR036046">
    <property type="entry name" value="Acylphosphatase-like_dom_sf"/>
</dbReference>
<dbReference type="GO" id="GO:0003725">
    <property type="term" value="F:double-stranded RNA binding"/>
    <property type="evidence" value="ECO:0007669"/>
    <property type="project" value="InterPro"/>
</dbReference>
<evidence type="ECO:0000256" key="8">
    <source>
        <dbReference type="PIRNR" id="PIRNR006256"/>
    </source>
</evidence>
<comment type="similarity">
    <text evidence="2 8">Belongs to the carbamoyltransferase HypF family.</text>
</comment>
<evidence type="ECO:0000256" key="3">
    <source>
        <dbReference type="ARBA" id="ARBA00022598"/>
    </source>
</evidence>
<dbReference type="GO" id="GO:0016743">
    <property type="term" value="F:carboxyl- or carbamoyltransferase activity"/>
    <property type="evidence" value="ECO:0007669"/>
    <property type="project" value="UniProtKB-UniRule"/>
</dbReference>
<feature type="region of interest" description="Disordered" evidence="10">
    <location>
        <begin position="204"/>
        <end position="231"/>
    </location>
</feature>
<evidence type="ECO:0000256" key="10">
    <source>
        <dbReference type="SAM" id="MobiDB-lite"/>
    </source>
</evidence>
<feature type="domain" description="YrdC-like" evidence="12">
    <location>
        <begin position="230"/>
        <end position="427"/>
    </location>
</feature>
<dbReference type="AlphaFoldDB" id="A0A0L8JFL6"/>
<dbReference type="Pfam" id="PF01300">
    <property type="entry name" value="Sua5_yciO_yrdC"/>
    <property type="match status" value="1"/>
</dbReference>